<evidence type="ECO:0000313" key="6">
    <source>
        <dbReference type="EMBL" id="GLI65377.1"/>
    </source>
</evidence>
<feature type="region of interest" description="Disordered" evidence="3">
    <location>
        <begin position="243"/>
        <end position="320"/>
    </location>
</feature>
<dbReference type="InterPro" id="IPR050734">
    <property type="entry name" value="PIH1/Kintoun_subfamily"/>
</dbReference>
<reference evidence="6 7" key="1">
    <citation type="journal article" date="2023" name="IScience">
        <title>Expanded male sex-determining region conserved during the evolution of homothallism in the green alga Volvox.</title>
        <authorList>
            <person name="Yamamoto K."/>
            <person name="Matsuzaki R."/>
            <person name="Mahakham W."/>
            <person name="Heman W."/>
            <person name="Sekimoto H."/>
            <person name="Kawachi M."/>
            <person name="Minakuchi Y."/>
            <person name="Toyoda A."/>
            <person name="Nozaki H."/>
        </authorList>
    </citation>
    <scope>NUCLEOTIDE SEQUENCE [LARGE SCALE GENOMIC DNA]</scope>
    <source>
        <strain evidence="6 7">NIES-4468</strain>
    </source>
</reference>
<dbReference type="Proteomes" id="UP001165090">
    <property type="component" value="Unassembled WGS sequence"/>
</dbReference>
<feature type="region of interest" description="Disordered" evidence="3">
    <location>
        <begin position="479"/>
        <end position="504"/>
    </location>
</feature>
<dbReference type="InterPro" id="IPR041442">
    <property type="entry name" value="PIH1D1/2/3_CS-like"/>
</dbReference>
<proteinExistence type="inferred from homology"/>
<dbReference type="PANTHER" id="PTHR22997:SF0">
    <property type="entry name" value="PIH1 DOMAIN-CONTAINING PROTEIN 1"/>
    <property type="match status" value="1"/>
</dbReference>
<name>A0ABQ5S7S1_9CHLO</name>
<evidence type="ECO:0000259" key="4">
    <source>
        <dbReference type="Pfam" id="PF08190"/>
    </source>
</evidence>
<evidence type="ECO:0000259" key="5">
    <source>
        <dbReference type="Pfam" id="PF18201"/>
    </source>
</evidence>
<feature type="domain" description="PIH1D1/2/3 CS-like" evidence="5">
    <location>
        <begin position="340"/>
        <end position="439"/>
    </location>
</feature>
<feature type="region of interest" description="Disordered" evidence="3">
    <location>
        <begin position="540"/>
        <end position="562"/>
    </location>
</feature>
<dbReference type="Pfam" id="PF18201">
    <property type="entry name" value="PIH1_CS"/>
    <property type="match status" value="1"/>
</dbReference>
<dbReference type="Pfam" id="PF08190">
    <property type="entry name" value="PIH1"/>
    <property type="match status" value="1"/>
</dbReference>
<dbReference type="InterPro" id="IPR012981">
    <property type="entry name" value="PIH1_N"/>
</dbReference>
<feature type="compositionally biased region" description="Basic and acidic residues" evidence="3">
    <location>
        <begin position="302"/>
        <end position="316"/>
    </location>
</feature>
<comment type="similarity">
    <text evidence="1">Belongs to the PIH1 family.</text>
</comment>
<dbReference type="CDD" id="cd00298">
    <property type="entry name" value="ACD_sHsps_p23-like"/>
    <property type="match status" value="1"/>
</dbReference>
<feature type="compositionally biased region" description="Low complexity" evidence="3">
    <location>
        <begin position="276"/>
        <end position="290"/>
    </location>
</feature>
<protein>
    <recommendedName>
        <fullName evidence="2">PIH1 domain-containing protein 1</fullName>
    </recommendedName>
</protein>
<evidence type="ECO:0000256" key="1">
    <source>
        <dbReference type="ARBA" id="ARBA00008511"/>
    </source>
</evidence>
<organism evidence="6 7">
    <name type="scientific">Volvox africanus</name>
    <dbReference type="NCBI Taxonomy" id="51714"/>
    <lineage>
        <taxon>Eukaryota</taxon>
        <taxon>Viridiplantae</taxon>
        <taxon>Chlorophyta</taxon>
        <taxon>core chlorophytes</taxon>
        <taxon>Chlorophyceae</taxon>
        <taxon>CS clade</taxon>
        <taxon>Chlamydomonadales</taxon>
        <taxon>Volvocaceae</taxon>
        <taxon>Volvox</taxon>
    </lineage>
</organism>
<keyword evidence="7" id="KW-1185">Reference proteome</keyword>
<dbReference type="PANTHER" id="PTHR22997">
    <property type="entry name" value="PIH1 DOMAIN-CONTAINING PROTEIN 1"/>
    <property type="match status" value="1"/>
</dbReference>
<evidence type="ECO:0000256" key="2">
    <source>
        <dbReference type="ARBA" id="ARBA00040540"/>
    </source>
</evidence>
<accession>A0ABQ5S7S1</accession>
<feature type="domain" description="PIH1 N-terminal" evidence="4">
    <location>
        <begin position="91"/>
        <end position="222"/>
    </location>
</feature>
<sequence length="651" mass="69245">MAPTTKDQEPLEKGLRELNLTNEELNKFEKAFKDPEFLKLFEEYAKEVSDPKVKAETDQYLRQLEEQGRGEDVYGKGVVLVAPKPAVVFKSKVIAPKNASEGHVASSRRDNLIMGQKVFINVCTSEKVDCYTLKQAKDASGRSGQQLSIPITMGPVRQGTDKQGQPAAVYDLVVHPQTVEFAARSDPVMNTMAETAIDQVEKVSHSCLSRNWRRLNIRYKATEGCAEPPVQCIRTGEGGEAVGGRLKPRADVPGMKVPGAKGPPSAPLPRAAEANGAPSVATTVSAAAGANGPSSRSTFSFDKPKDKGTQRCDGEGAKPQIQEVKNPLQAGYRHNDGAVTPEWTLVHRGQTDLAAAWGDAGRGLAVDMQVPKELLVRVTLPGVASAAGVDLDVGERRLTLKVPGQYHLDAPLPYVVEENKGKAKFDKASKKLEITLPVVPPPPPPPPLVAAQRHPDAASTAVQELTDRQLAEIGQAADMPVTMPGDGDRGGGGGSTGAVPASRAAAAAGVEVEGEVEAAARREAEADSLDSATPFVLKEREGDMEGKAGQVGKREDSTQMTENEQKWRELHKQRAAEEDKATTGREGAAGMVTAAGTVTTPQMSSMGPVSASCDRSNHVVVAATAHGAAVEPEPTVLLHPRLRRDLAMELD</sequence>
<comment type="caution">
    <text evidence="6">The sequence shown here is derived from an EMBL/GenBank/DDBJ whole genome shotgun (WGS) entry which is preliminary data.</text>
</comment>
<dbReference type="EMBL" id="BSDZ01000023">
    <property type="protein sequence ID" value="GLI65377.1"/>
    <property type="molecule type" value="Genomic_DNA"/>
</dbReference>
<gene>
    <name evidence="6" type="ORF">VaNZ11_008931</name>
</gene>
<evidence type="ECO:0000313" key="7">
    <source>
        <dbReference type="Proteomes" id="UP001165090"/>
    </source>
</evidence>
<evidence type="ECO:0000256" key="3">
    <source>
        <dbReference type="SAM" id="MobiDB-lite"/>
    </source>
</evidence>